<sequence length="204" mass="22596">MLLDDVVRSVYREIDDIILTIEEENSWLLLEQLSKGELDIAVVSRRRPQKGLTFEPYFVEPLYFAIHSSKLDAVGEQAPPFALPDADEAFFSTAKMAMTSLGRPAHIDMKLASIGSIKRLVDKGRACTLGPYSAFTSELAAGTWAFEKVGQPLLYRDLAWRSGEHDSDLVSRARVILQAVIKRCAEDGPPGAVTILSESKTARR</sequence>
<dbReference type="InterPro" id="IPR005119">
    <property type="entry name" value="LysR_subst-bd"/>
</dbReference>
<keyword evidence="3" id="KW-1185">Reference proteome</keyword>
<comment type="caution">
    <text evidence="2">The sequence shown here is derived from an EMBL/GenBank/DDBJ whole genome shotgun (WGS) entry which is preliminary data.</text>
</comment>
<dbReference type="SUPFAM" id="SSF53850">
    <property type="entry name" value="Periplasmic binding protein-like II"/>
    <property type="match status" value="1"/>
</dbReference>
<proteinExistence type="predicted"/>
<dbReference type="CDD" id="cd05466">
    <property type="entry name" value="PBP2_LTTR_substrate"/>
    <property type="match status" value="1"/>
</dbReference>
<evidence type="ECO:0000259" key="1">
    <source>
        <dbReference type="Pfam" id="PF03466"/>
    </source>
</evidence>
<protein>
    <submittedName>
        <fullName evidence="2">LysR family transcriptional regulator substrate-binding protein</fullName>
    </submittedName>
</protein>
<dbReference type="Pfam" id="PF03466">
    <property type="entry name" value="LysR_substrate"/>
    <property type="match status" value="1"/>
</dbReference>
<dbReference type="Proteomes" id="UP001596353">
    <property type="component" value="Unassembled WGS sequence"/>
</dbReference>
<dbReference type="Gene3D" id="3.40.190.10">
    <property type="entry name" value="Periplasmic binding protein-like II"/>
    <property type="match status" value="2"/>
</dbReference>
<evidence type="ECO:0000313" key="2">
    <source>
        <dbReference type="EMBL" id="MFC6762456.1"/>
    </source>
</evidence>
<accession>A0ABW2BA32</accession>
<gene>
    <name evidence="2" type="ORF">ACFQFQ_27625</name>
</gene>
<evidence type="ECO:0000313" key="3">
    <source>
        <dbReference type="Proteomes" id="UP001596353"/>
    </source>
</evidence>
<organism evidence="2 3">
    <name type="scientific">Sulfitobacter porphyrae</name>
    <dbReference type="NCBI Taxonomy" id="1246864"/>
    <lineage>
        <taxon>Bacteria</taxon>
        <taxon>Pseudomonadati</taxon>
        <taxon>Pseudomonadota</taxon>
        <taxon>Alphaproteobacteria</taxon>
        <taxon>Rhodobacterales</taxon>
        <taxon>Roseobacteraceae</taxon>
        <taxon>Sulfitobacter</taxon>
    </lineage>
</organism>
<dbReference type="EMBL" id="JBHSWG010000004">
    <property type="protein sequence ID" value="MFC6762456.1"/>
    <property type="molecule type" value="Genomic_DNA"/>
</dbReference>
<name>A0ABW2BA32_9RHOB</name>
<feature type="domain" description="LysR substrate-binding" evidence="1">
    <location>
        <begin position="5"/>
        <end position="174"/>
    </location>
</feature>
<reference evidence="3" key="1">
    <citation type="journal article" date="2019" name="Int. J. Syst. Evol. Microbiol.">
        <title>The Global Catalogue of Microorganisms (GCM) 10K type strain sequencing project: providing services to taxonomists for standard genome sequencing and annotation.</title>
        <authorList>
            <consortium name="The Broad Institute Genomics Platform"/>
            <consortium name="The Broad Institute Genome Sequencing Center for Infectious Disease"/>
            <person name="Wu L."/>
            <person name="Ma J."/>
        </authorList>
    </citation>
    <scope>NUCLEOTIDE SEQUENCE [LARGE SCALE GENOMIC DNA]</scope>
    <source>
        <strain evidence="3">CCUG 66188</strain>
    </source>
</reference>